<dbReference type="AlphaFoldDB" id="A0AAN8ME60"/>
<dbReference type="EMBL" id="JAGTTL010000003">
    <property type="protein sequence ID" value="KAK6325002.1"/>
    <property type="molecule type" value="Genomic_DNA"/>
</dbReference>
<keyword evidence="2" id="KW-1185">Reference proteome</keyword>
<reference evidence="1 2" key="1">
    <citation type="submission" date="2021-04" db="EMBL/GenBank/DDBJ databases">
        <authorList>
            <person name="De Guttry C."/>
            <person name="Zahm M."/>
            <person name="Klopp C."/>
            <person name="Cabau C."/>
            <person name="Louis A."/>
            <person name="Berthelot C."/>
            <person name="Parey E."/>
            <person name="Roest Crollius H."/>
            <person name="Montfort J."/>
            <person name="Robinson-Rechavi M."/>
            <person name="Bucao C."/>
            <person name="Bouchez O."/>
            <person name="Gislard M."/>
            <person name="Lluch J."/>
            <person name="Milhes M."/>
            <person name="Lampietro C."/>
            <person name="Lopez Roques C."/>
            <person name="Donnadieu C."/>
            <person name="Braasch I."/>
            <person name="Desvignes T."/>
            <person name="Postlethwait J."/>
            <person name="Bobe J."/>
            <person name="Wedekind C."/>
            <person name="Guiguen Y."/>
        </authorList>
    </citation>
    <scope>NUCLEOTIDE SEQUENCE [LARGE SCALE GENOMIC DNA]</scope>
    <source>
        <strain evidence="1">Cs_M1</strain>
        <tissue evidence="1">Blood</tissue>
    </source>
</reference>
<sequence length="72" mass="8180">MLIIALICVLVISGLVGLAIYLKKSRNGHSQGRRSEQVYQNWSRKERHPELTSVYDTLLLHRMAASRDVDTA</sequence>
<accession>A0AAN8ME60</accession>
<protein>
    <submittedName>
        <fullName evidence="1">Uncharacterized protein</fullName>
    </submittedName>
</protein>
<evidence type="ECO:0000313" key="2">
    <source>
        <dbReference type="Proteomes" id="UP001356427"/>
    </source>
</evidence>
<gene>
    <name evidence="1" type="ORF">J4Q44_G00043440</name>
</gene>
<evidence type="ECO:0000313" key="1">
    <source>
        <dbReference type="EMBL" id="KAK6325002.1"/>
    </source>
</evidence>
<organism evidence="1 2">
    <name type="scientific">Coregonus suidteri</name>
    <dbReference type="NCBI Taxonomy" id="861788"/>
    <lineage>
        <taxon>Eukaryota</taxon>
        <taxon>Metazoa</taxon>
        <taxon>Chordata</taxon>
        <taxon>Craniata</taxon>
        <taxon>Vertebrata</taxon>
        <taxon>Euteleostomi</taxon>
        <taxon>Actinopterygii</taxon>
        <taxon>Neopterygii</taxon>
        <taxon>Teleostei</taxon>
        <taxon>Protacanthopterygii</taxon>
        <taxon>Salmoniformes</taxon>
        <taxon>Salmonidae</taxon>
        <taxon>Coregoninae</taxon>
        <taxon>Coregonus</taxon>
    </lineage>
</organism>
<dbReference type="Proteomes" id="UP001356427">
    <property type="component" value="Unassembled WGS sequence"/>
</dbReference>
<proteinExistence type="predicted"/>
<name>A0AAN8ME60_9TELE</name>
<comment type="caution">
    <text evidence="1">The sequence shown here is derived from an EMBL/GenBank/DDBJ whole genome shotgun (WGS) entry which is preliminary data.</text>
</comment>